<dbReference type="Proteomes" id="UP001432027">
    <property type="component" value="Unassembled WGS sequence"/>
</dbReference>
<proteinExistence type="predicted"/>
<comment type="caution">
    <text evidence="1">The sequence shown here is derived from an EMBL/GenBank/DDBJ whole genome shotgun (WGS) entry which is preliminary data.</text>
</comment>
<protein>
    <recommendedName>
        <fullName evidence="3">Secreted protein</fullName>
    </recommendedName>
</protein>
<feature type="non-terminal residue" evidence="1">
    <location>
        <position position="91"/>
    </location>
</feature>
<evidence type="ECO:0000313" key="1">
    <source>
        <dbReference type="EMBL" id="GMS94717.1"/>
    </source>
</evidence>
<sequence>MLLARLPRWLVCQVDSCPSSVCLNPFHTAPALFTRTSRRDSTGKNRSAHFLTPSKLPRHIEGRLDERRRNRLGPSQLSLSLHVPRCDTACT</sequence>
<accession>A0AAV5TKG3</accession>
<gene>
    <name evidence="1" type="ORF">PENTCL1PPCAC_16892</name>
</gene>
<keyword evidence="2" id="KW-1185">Reference proteome</keyword>
<evidence type="ECO:0008006" key="3">
    <source>
        <dbReference type="Google" id="ProtNLM"/>
    </source>
</evidence>
<reference evidence="1" key="1">
    <citation type="submission" date="2023-10" db="EMBL/GenBank/DDBJ databases">
        <title>Genome assembly of Pristionchus species.</title>
        <authorList>
            <person name="Yoshida K."/>
            <person name="Sommer R.J."/>
        </authorList>
    </citation>
    <scope>NUCLEOTIDE SEQUENCE</scope>
    <source>
        <strain evidence="1">RS0144</strain>
    </source>
</reference>
<dbReference type="AlphaFoldDB" id="A0AAV5TKG3"/>
<name>A0AAV5TKG3_9BILA</name>
<dbReference type="EMBL" id="BTSX01000004">
    <property type="protein sequence ID" value="GMS94717.1"/>
    <property type="molecule type" value="Genomic_DNA"/>
</dbReference>
<evidence type="ECO:0000313" key="2">
    <source>
        <dbReference type="Proteomes" id="UP001432027"/>
    </source>
</evidence>
<organism evidence="1 2">
    <name type="scientific">Pristionchus entomophagus</name>
    <dbReference type="NCBI Taxonomy" id="358040"/>
    <lineage>
        <taxon>Eukaryota</taxon>
        <taxon>Metazoa</taxon>
        <taxon>Ecdysozoa</taxon>
        <taxon>Nematoda</taxon>
        <taxon>Chromadorea</taxon>
        <taxon>Rhabditida</taxon>
        <taxon>Rhabditina</taxon>
        <taxon>Diplogasteromorpha</taxon>
        <taxon>Diplogasteroidea</taxon>
        <taxon>Neodiplogasteridae</taxon>
        <taxon>Pristionchus</taxon>
    </lineage>
</organism>